<sequence length="227" mass="26537">MIILWILGYLLLFLLFILALTIIVPFEYVLSGERYMYYQVQGQFMWLFRSVKGSFKKEQAQESTFSIQLFGFRKVMDIKDHDNTSSIPVEKKEKKQKKKATIEKKKKRMDWKAFLNRGLLEEAFGFIKEFMLHMAPEKLECTGDFGFEDPYHTGISCAVLSAVSPLPESYGLYLTPHFEGPKLEGRFYIKGKIQIIVLLFYACKLAFSKPVRKILFQFIKEEISYGI</sequence>
<proteinExistence type="predicted"/>
<name>A0A1M6GLI5_9FIRM</name>
<reference evidence="3" key="1">
    <citation type="submission" date="2016-11" db="EMBL/GenBank/DDBJ databases">
        <authorList>
            <person name="Varghese N."/>
            <person name="Submissions S."/>
        </authorList>
    </citation>
    <scope>NUCLEOTIDE SEQUENCE [LARGE SCALE GENOMIC DNA]</scope>
    <source>
        <strain evidence="3">DSM 17957</strain>
    </source>
</reference>
<evidence type="ECO:0000256" key="1">
    <source>
        <dbReference type="SAM" id="Phobius"/>
    </source>
</evidence>
<evidence type="ECO:0008006" key="4">
    <source>
        <dbReference type="Google" id="ProtNLM"/>
    </source>
</evidence>
<gene>
    <name evidence="2" type="ORF">SAMN02745975_01309</name>
</gene>
<organism evidence="2 3">
    <name type="scientific">Geosporobacter subterraneus DSM 17957</name>
    <dbReference type="NCBI Taxonomy" id="1121919"/>
    <lineage>
        <taxon>Bacteria</taxon>
        <taxon>Bacillati</taxon>
        <taxon>Bacillota</taxon>
        <taxon>Clostridia</taxon>
        <taxon>Peptostreptococcales</taxon>
        <taxon>Thermotaleaceae</taxon>
        <taxon>Geosporobacter</taxon>
    </lineage>
</organism>
<keyword evidence="3" id="KW-1185">Reference proteome</keyword>
<keyword evidence="1" id="KW-0812">Transmembrane</keyword>
<keyword evidence="1" id="KW-1133">Transmembrane helix</keyword>
<dbReference type="AlphaFoldDB" id="A0A1M6GLI5"/>
<dbReference type="InterPro" id="IPR021338">
    <property type="entry name" value="DUF2953"/>
</dbReference>
<dbReference type="OrthoDB" id="1739345at2"/>
<feature type="transmembrane region" description="Helical" evidence="1">
    <location>
        <begin position="6"/>
        <end position="30"/>
    </location>
</feature>
<evidence type="ECO:0000313" key="2">
    <source>
        <dbReference type="EMBL" id="SHJ10810.1"/>
    </source>
</evidence>
<keyword evidence="1" id="KW-0472">Membrane</keyword>
<protein>
    <recommendedName>
        <fullName evidence="4">DUF2953 domain-containing protein</fullName>
    </recommendedName>
</protein>
<dbReference type="RefSeq" id="WP_110940539.1">
    <property type="nucleotide sequence ID" value="NZ_FQZV01000014.1"/>
</dbReference>
<dbReference type="Pfam" id="PF11167">
    <property type="entry name" value="DUF2953"/>
    <property type="match status" value="1"/>
</dbReference>
<evidence type="ECO:0000313" key="3">
    <source>
        <dbReference type="Proteomes" id="UP000184536"/>
    </source>
</evidence>
<dbReference type="Proteomes" id="UP000184536">
    <property type="component" value="Unassembled WGS sequence"/>
</dbReference>
<dbReference type="EMBL" id="FQZV01000014">
    <property type="protein sequence ID" value="SHJ10810.1"/>
    <property type="molecule type" value="Genomic_DNA"/>
</dbReference>
<accession>A0A1M6GLI5</accession>
<dbReference type="STRING" id="1121919.SAMN02745975_01309"/>